<dbReference type="PANTHER" id="PTHR30537:SF3">
    <property type="entry name" value="TRANSCRIPTIONAL REGULATORY PROTEIN"/>
    <property type="match status" value="1"/>
</dbReference>
<evidence type="ECO:0000256" key="4">
    <source>
        <dbReference type="ARBA" id="ARBA00023163"/>
    </source>
</evidence>
<dbReference type="RefSeq" id="WP_085881444.1">
    <property type="nucleotide sequence ID" value="NZ_FWFR01000001.1"/>
</dbReference>
<dbReference type="SUPFAM" id="SSF53850">
    <property type="entry name" value="Periplasmic binding protein-like II"/>
    <property type="match status" value="1"/>
</dbReference>
<dbReference type="GO" id="GO:0043565">
    <property type="term" value="F:sequence-specific DNA binding"/>
    <property type="evidence" value="ECO:0007669"/>
    <property type="project" value="TreeGrafter"/>
</dbReference>
<dbReference type="Pfam" id="PF00126">
    <property type="entry name" value="HTH_1"/>
    <property type="match status" value="1"/>
</dbReference>
<evidence type="ECO:0000256" key="1">
    <source>
        <dbReference type="ARBA" id="ARBA00009437"/>
    </source>
</evidence>
<dbReference type="AlphaFoldDB" id="A0A1Y5R7E8"/>
<gene>
    <name evidence="6" type="primary">cmpR_1</name>
    <name evidence="6" type="ORF">OCH7691_00068</name>
</gene>
<comment type="similarity">
    <text evidence="1">Belongs to the LysR transcriptional regulatory family.</text>
</comment>
<organism evidence="6 7">
    <name type="scientific">Oceanibacterium hippocampi</name>
    <dbReference type="NCBI Taxonomy" id="745714"/>
    <lineage>
        <taxon>Bacteria</taxon>
        <taxon>Pseudomonadati</taxon>
        <taxon>Pseudomonadota</taxon>
        <taxon>Alphaproteobacteria</taxon>
        <taxon>Sneathiellales</taxon>
        <taxon>Sneathiellaceae</taxon>
        <taxon>Oceanibacterium</taxon>
    </lineage>
</organism>
<dbReference type="InterPro" id="IPR058163">
    <property type="entry name" value="LysR-type_TF_proteobact-type"/>
</dbReference>
<dbReference type="GO" id="GO:0003700">
    <property type="term" value="F:DNA-binding transcription factor activity"/>
    <property type="evidence" value="ECO:0007669"/>
    <property type="project" value="InterPro"/>
</dbReference>
<dbReference type="Gene3D" id="1.10.10.10">
    <property type="entry name" value="Winged helix-like DNA-binding domain superfamily/Winged helix DNA-binding domain"/>
    <property type="match status" value="1"/>
</dbReference>
<keyword evidence="3" id="KW-0238">DNA-binding</keyword>
<name>A0A1Y5R7E8_9PROT</name>
<dbReference type="PANTHER" id="PTHR30537">
    <property type="entry name" value="HTH-TYPE TRANSCRIPTIONAL REGULATOR"/>
    <property type="match status" value="1"/>
</dbReference>
<dbReference type="InterPro" id="IPR036388">
    <property type="entry name" value="WH-like_DNA-bd_sf"/>
</dbReference>
<dbReference type="OrthoDB" id="9798121at2"/>
<keyword evidence="4" id="KW-0804">Transcription</keyword>
<evidence type="ECO:0000313" key="6">
    <source>
        <dbReference type="EMBL" id="SLN10872.1"/>
    </source>
</evidence>
<evidence type="ECO:0000256" key="3">
    <source>
        <dbReference type="ARBA" id="ARBA00023125"/>
    </source>
</evidence>
<dbReference type="InParanoid" id="A0A1Y5R7E8"/>
<keyword evidence="7" id="KW-1185">Reference proteome</keyword>
<dbReference type="PROSITE" id="PS50931">
    <property type="entry name" value="HTH_LYSR"/>
    <property type="match status" value="1"/>
</dbReference>
<dbReference type="GO" id="GO:0006351">
    <property type="term" value="P:DNA-templated transcription"/>
    <property type="evidence" value="ECO:0007669"/>
    <property type="project" value="TreeGrafter"/>
</dbReference>
<feature type="domain" description="HTH lysR-type" evidence="5">
    <location>
        <begin position="5"/>
        <end position="62"/>
    </location>
</feature>
<dbReference type="InterPro" id="IPR000847">
    <property type="entry name" value="LysR_HTH_N"/>
</dbReference>
<evidence type="ECO:0000313" key="7">
    <source>
        <dbReference type="Proteomes" id="UP000193200"/>
    </source>
</evidence>
<dbReference type="EMBL" id="FWFR01000001">
    <property type="protein sequence ID" value="SLN10872.1"/>
    <property type="molecule type" value="Genomic_DNA"/>
</dbReference>
<reference evidence="6 7" key="1">
    <citation type="submission" date="2017-03" db="EMBL/GenBank/DDBJ databases">
        <authorList>
            <person name="Afonso C.L."/>
            <person name="Miller P.J."/>
            <person name="Scott M.A."/>
            <person name="Spackman E."/>
            <person name="Goraichik I."/>
            <person name="Dimitrov K.M."/>
            <person name="Suarez D.L."/>
            <person name="Swayne D.E."/>
        </authorList>
    </citation>
    <scope>NUCLEOTIDE SEQUENCE [LARGE SCALE GENOMIC DNA]</scope>
    <source>
        <strain evidence="6 7">CECT 7691</strain>
    </source>
</reference>
<sequence>MSRTDDWDLYRAFHAVFRARSLSGAARLLGSTQPTVGRRIDALETAHGTTLFVRSRHGLAPTEAAQLLAPHAASMAAARAAIGRAISGAGAEEGGTVRVTASNVIGAEILPAVLAGFGADNPGIAVELALSNRNEDLGRREADIAVRMIRPTQASYVAQKLGTVSLGLFAHRDYARRHGLPKTVADLAGHTLIGPDDDALLGRLFRDHAPDMQRERLAFRTDSELAQHALLRAGAGIGGMQVPLAARDPALLPVLPDDFRPTMEMWLVMHGNLRLNRPVRRLYDHLAEALRGYLRAE</sequence>
<proteinExistence type="inferred from homology"/>
<dbReference type="Pfam" id="PF03466">
    <property type="entry name" value="LysR_substrate"/>
    <property type="match status" value="1"/>
</dbReference>
<keyword evidence="2" id="KW-0805">Transcription regulation</keyword>
<dbReference type="InterPro" id="IPR036390">
    <property type="entry name" value="WH_DNA-bd_sf"/>
</dbReference>
<dbReference type="InterPro" id="IPR005119">
    <property type="entry name" value="LysR_subst-bd"/>
</dbReference>
<dbReference type="Proteomes" id="UP000193200">
    <property type="component" value="Unassembled WGS sequence"/>
</dbReference>
<evidence type="ECO:0000259" key="5">
    <source>
        <dbReference type="PROSITE" id="PS50931"/>
    </source>
</evidence>
<accession>A0A1Y5R7E8</accession>
<dbReference type="SUPFAM" id="SSF46785">
    <property type="entry name" value="Winged helix' DNA-binding domain"/>
    <property type="match status" value="1"/>
</dbReference>
<protein>
    <submittedName>
        <fullName evidence="6">HTH-type transcriptional activator CmpR</fullName>
    </submittedName>
</protein>
<evidence type="ECO:0000256" key="2">
    <source>
        <dbReference type="ARBA" id="ARBA00023015"/>
    </source>
</evidence>
<dbReference type="Gene3D" id="3.40.190.290">
    <property type="match status" value="1"/>
</dbReference>